<protein>
    <submittedName>
        <fullName evidence="3">Uncharacterized protein</fullName>
    </submittedName>
</protein>
<evidence type="ECO:0000313" key="3">
    <source>
        <dbReference type="EMBL" id="KAJ1905433.1"/>
    </source>
</evidence>
<feature type="chain" id="PRO_5040923919" evidence="2">
    <location>
        <begin position="20"/>
        <end position="83"/>
    </location>
</feature>
<keyword evidence="2" id="KW-0732">Signal</keyword>
<sequence>MKFPTALIALTLVLAVTQAVPVPQGESGFFGQATTIAKTGPAVQPKPDPQPAPAPNAKGVAEKVTVNSSSTAGNHATKNKPKA</sequence>
<feature type="signal peptide" evidence="2">
    <location>
        <begin position="1"/>
        <end position="19"/>
    </location>
</feature>
<feature type="region of interest" description="Disordered" evidence="1">
    <location>
        <begin position="39"/>
        <end position="83"/>
    </location>
</feature>
<proteinExistence type="predicted"/>
<feature type="compositionally biased region" description="Pro residues" evidence="1">
    <location>
        <begin position="44"/>
        <end position="54"/>
    </location>
</feature>
<keyword evidence="4" id="KW-1185">Reference proteome</keyword>
<evidence type="ECO:0000256" key="2">
    <source>
        <dbReference type="SAM" id="SignalP"/>
    </source>
</evidence>
<evidence type="ECO:0000256" key="1">
    <source>
        <dbReference type="SAM" id="MobiDB-lite"/>
    </source>
</evidence>
<organism evidence="3 4">
    <name type="scientific">Tieghemiomyces parasiticus</name>
    <dbReference type="NCBI Taxonomy" id="78921"/>
    <lineage>
        <taxon>Eukaryota</taxon>
        <taxon>Fungi</taxon>
        <taxon>Fungi incertae sedis</taxon>
        <taxon>Zoopagomycota</taxon>
        <taxon>Kickxellomycotina</taxon>
        <taxon>Dimargaritomycetes</taxon>
        <taxon>Dimargaritales</taxon>
        <taxon>Dimargaritaceae</taxon>
        <taxon>Tieghemiomyces</taxon>
    </lineage>
</organism>
<dbReference type="EMBL" id="JANBPT010001740">
    <property type="protein sequence ID" value="KAJ1905433.1"/>
    <property type="molecule type" value="Genomic_DNA"/>
</dbReference>
<evidence type="ECO:0000313" key="4">
    <source>
        <dbReference type="Proteomes" id="UP001150569"/>
    </source>
</evidence>
<accession>A0A9W7ZLN9</accession>
<name>A0A9W7ZLN9_9FUNG</name>
<dbReference type="Proteomes" id="UP001150569">
    <property type="component" value="Unassembled WGS sequence"/>
</dbReference>
<reference evidence="3" key="1">
    <citation type="submission" date="2022-07" db="EMBL/GenBank/DDBJ databases">
        <title>Phylogenomic reconstructions and comparative analyses of Kickxellomycotina fungi.</title>
        <authorList>
            <person name="Reynolds N.K."/>
            <person name="Stajich J.E."/>
            <person name="Barry K."/>
            <person name="Grigoriev I.V."/>
            <person name="Crous P."/>
            <person name="Smith M.E."/>
        </authorList>
    </citation>
    <scope>NUCLEOTIDE SEQUENCE</scope>
    <source>
        <strain evidence="3">RSA 861</strain>
    </source>
</reference>
<dbReference type="AlphaFoldDB" id="A0A9W7ZLN9"/>
<comment type="caution">
    <text evidence="3">The sequence shown here is derived from an EMBL/GenBank/DDBJ whole genome shotgun (WGS) entry which is preliminary data.</text>
</comment>
<feature type="compositionally biased region" description="Polar residues" evidence="1">
    <location>
        <begin position="65"/>
        <end position="76"/>
    </location>
</feature>
<gene>
    <name evidence="3" type="ORF">IWQ60_012286</name>
</gene>